<dbReference type="Pfam" id="PF01037">
    <property type="entry name" value="AsnC_trans_reg"/>
    <property type="match status" value="1"/>
</dbReference>
<proteinExistence type="predicted"/>
<evidence type="ECO:0000256" key="3">
    <source>
        <dbReference type="ARBA" id="ARBA00023163"/>
    </source>
</evidence>
<evidence type="ECO:0000313" key="6">
    <source>
        <dbReference type="EMBL" id="PRI10053.1"/>
    </source>
</evidence>
<dbReference type="PANTHER" id="PTHR30154">
    <property type="entry name" value="LEUCINE-RESPONSIVE REGULATORY PROTEIN"/>
    <property type="match status" value="1"/>
</dbReference>
<evidence type="ECO:0000256" key="1">
    <source>
        <dbReference type="ARBA" id="ARBA00023015"/>
    </source>
</evidence>
<dbReference type="GO" id="GO:0043200">
    <property type="term" value="P:response to amino acid"/>
    <property type="evidence" value="ECO:0007669"/>
    <property type="project" value="TreeGrafter"/>
</dbReference>
<keyword evidence="2" id="KW-0238">DNA-binding</keyword>
<protein>
    <submittedName>
        <fullName evidence="6">AsnC family transcriptional regulator</fullName>
    </submittedName>
</protein>
<dbReference type="Gene3D" id="1.10.10.10">
    <property type="entry name" value="Winged helix-like DNA-binding domain superfamily/Winged helix DNA-binding domain"/>
    <property type="match status" value="1"/>
</dbReference>
<dbReference type="InterPro" id="IPR019887">
    <property type="entry name" value="Tscrpt_reg_AsnC/Lrp_C"/>
</dbReference>
<dbReference type="GO" id="GO:0043565">
    <property type="term" value="F:sequence-specific DNA binding"/>
    <property type="evidence" value="ECO:0007669"/>
    <property type="project" value="InterPro"/>
</dbReference>
<dbReference type="PROSITE" id="PS50956">
    <property type="entry name" value="HTH_ASNC_2"/>
    <property type="match status" value="1"/>
</dbReference>
<dbReference type="SUPFAM" id="SSF46785">
    <property type="entry name" value="Winged helix' DNA-binding domain"/>
    <property type="match status" value="1"/>
</dbReference>
<dbReference type="Proteomes" id="UP000238650">
    <property type="component" value="Unassembled WGS sequence"/>
</dbReference>
<comment type="caution">
    <text evidence="6">The sequence shown here is derived from an EMBL/GenBank/DDBJ whole genome shotgun (WGS) entry which is preliminary data.</text>
</comment>
<name>A0A2S9QKE3_9MICO</name>
<evidence type="ECO:0000259" key="4">
    <source>
        <dbReference type="PROSITE" id="PS50956"/>
    </source>
</evidence>
<organism evidence="6 7">
    <name type="scientific">Leucobacter massiliensis</name>
    <dbReference type="NCBI Taxonomy" id="1686285"/>
    <lineage>
        <taxon>Bacteria</taxon>
        <taxon>Bacillati</taxon>
        <taxon>Actinomycetota</taxon>
        <taxon>Actinomycetes</taxon>
        <taxon>Micrococcales</taxon>
        <taxon>Microbacteriaceae</taxon>
        <taxon>Leucobacter</taxon>
    </lineage>
</organism>
<sequence length="139" mass="15319">MDAIDEQIIALLREDARRAYSAIGRQVGLGTNAVSARVRRLREAGVITGFTVLLGEARAEGPAGIEAFVDVRLQADRDSEEFLRWAHTAPGVLDAVHVTGPYDYLLRVRLRDTAALDRLLRLLKREGGAAQTQTRLALR</sequence>
<dbReference type="PRINTS" id="PR00033">
    <property type="entry name" value="HTHASNC"/>
</dbReference>
<dbReference type="OrthoDB" id="3396933at2"/>
<dbReference type="InterPro" id="IPR011008">
    <property type="entry name" value="Dimeric_a/b-barrel"/>
</dbReference>
<feature type="domain" description="HTH asnC-type" evidence="4">
    <location>
        <begin position="1"/>
        <end position="66"/>
    </location>
</feature>
<dbReference type="Gene3D" id="3.30.70.920">
    <property type="match status" value="1"/>
</dbReference>
<keyword evidence="7" id="KW-1185">Reference proteome</keyword>
<dbReference type="PANTHER" id="PTHR30154:SF34">
    <property type="entry name" value="TRANSCRIPTIONAL REGULATOR AZLB"/>
    <property type="match status" value="1"/>
</dbReference>
<dbReference type="RefSeq" id="WP_105806450.1">
    <property type="nucleotide sequence ID" value="NZ_MWZD01000024.1"/>
</dbReference>
<dbReference type="EMBL" id="MWZD01000024">
    <property type="protein sequence ID" value="PRI10034.1"/>
    <property type="molecule type" value="Genomic_DNA"/>
</dbReference>
<evidence type="ECO:0000313" key="7">
    <source>
        <dbReference type="Proteomes" id="UP000238650"/>
    </source>
</evidence>
<dbReference type="AlphaFoldDB" id="A0A2S9QKE3"/>
<dbReference type="InterPro" id="IPR019888">
    <property type="entry name" value="Tscrpt_reg_AsnC-like"/>
</dbReference>
<keyword evidence="3" id="KW-0804">Transcription</keyword>
<dbReference type="InterPro" id="IPR036390">
    <property type="entry name" value="WH_DNA-bd_sf"/>
</dbReference>
<dbReference type="InterPro" id="IPR036388">
    <property type="entry name" value="WH-like_DNA-bd_sf"/>
</dbReference>
<dbReference type="GO" id="GO:0005829">
    <property type="term" value="C:cytosol"/>
    <property type="evidence" value="ECO:0007669"/>
    <property type="project" value="TreeGrafter"/>
</dbReference>
<keyword evidence="1" id="KW-0805">Transcription regulation</keyword>
<evidence type="ECO:0000313" key="5">
    <source>
        <dbReference type="EMBL" id="PRI10034.1"/>
    </source>
</evidence>
<dbReference type="InterPro" id="IPR000485">
    <property type="entry name" value="AsnC-type_HTH_dom"/>
</dbReference>
<dbReference type="Pfam" id="PF13404">
    <property type="entry name" value="HTH_AsnC-type"/>
    <property type="match status" value="1"/>
</dbReference>
<reference evidence="6 7" key="1">
    <citation type="journal article" date="2017" name="New Microbes New Infect">
        <title>Genome sequence of 'Leucobacter massiliensis' sp. nov. isolated from human pharynx after travel to the 2014 Hajj.</title>
        <authorList>
            <person name="Leangapichart T."/>
            <person name="Gautret P."/>
            <person name="Nguyen T.T."/>
            <person name="Armstrong N."/>
            <person name="Rolain J.M."/>
        </authorList>
    </citation>
    <scope>NUCLEOTIDE SEQUENCE [LARGE SCALE GENOMIC DNA]</scope>
    <source>
        <strain evidence="6 7">122RC15</strain>
    </source>
</reference>
<dbReference type="SUPFAM" id="SSF54909">
    <property type="entry name" value="Dimeric alpha+beta barrel"/>
    <property type="match status" value="1"/>
</dbReference>
<dbReference type="SMART" id="SM00344">
    <property type="entry name" value="HTH_ASNC"/>
    <property type="match status" value="1"/>
</dbReference>
<dbReference type="EMBL" id="MWZD01000024">
    <property type="protein sequence ID" value="PRI10053.1"/>
    <property type="molecule type" value="Genomic_DNA"/>
</dbReference>
<accession>A0A2S9QKE3</accession>
<evidence type="ECO:0000256" key="2">
    <source>
        <dbReference type="ARBA" id="ARBA00023125"/>
    </source>
</evidence>
<gene>
    <name evidence="5" type="ORF">B4915_14015</name>
    <name evidence="6" type="ORF">B4915_14140</name>
</gene>